<comment type="subcellular location">
    <subcellularLocation>
        <location evidence="1">Cytoplasm</location>
        <location evidence="1">Cytoskeleton</location>
        <location evidence="1">Microtubule organizing center</location>
        <location evidence="1">Centrosome</location>
        <location evidence="1">Centriole</location>
    </subcellularLocation>
    <subcellularLocation>
        <location evidence="2">Cytoplasm</location>
        <location evidence="2">Cytoskeleton</location>
        <location evidence="2">Spindle</location>
    </subcellularLocation>
</comment>
<dbReference type="PANTHER" id="PTHR31167">
    <property type="entry name" value="SPINDLE AND CENTRIOLE ASSOCIATED PROTEIN 1 SPICE1"/>
    <property type="match status" value="1"/>
</dbReference>
<reference evidence="13 14" key="1">
    <citation type="submission" date="2014-04" db="EMBL/GenBank/DDBJ databases">
        <title>Genome evolution of avian class.</title>
        <authorList>
            <person name="Zhang G."/>
            <person name="Li C."/>
        </authorList>
    </citation>
    <scope>NUCLEOTIDE SEQUENCE [LARGE SCALE GENOMIC DNA]</scope>
    <source>
        <strain evidence="13">BGI_N329</strain>
    </source>
</reference>
<keyword evidence="6" id="KW-0498">Mitosis</keyword>
<feature type="compositionally biased region" description="Basic and acidic residues" evidence="12">
    <location>
        <begin position="386"/>
        <end position="396"/>
    </location>
</feature>
<dbReference type="GO" id="GO:0005814">
    <property type="term" value="C:centriole"/>
    <property type="evidence" value="ECO:0007669"/>
    <property type="project" value="UniProtKB-SubCell"/>
</dbReference>
<feature type="region of interest" description="Disordered" evidence="12">
    <location>
        <begin position="257"/>
        <end position="286"/>
    </location>
</feature>
<keyword evidence="9" id="KW-0131">Cell cycle</keyword>
<dbReference type="GO" id="GO:0090307">
    <property type="term" value="P:mitotic spindle assembly"/>
    <property type="evidence" value="ECO:0007669"/>
    <property type="project" value="InterPro"/>
</dbReference>
<keyword evidence="4" id="KW-0963">Cytoplasm</keyword>
<name>A0A091PWV1_HALAL</name>
<evidence type="ECO:0000256" key="3">
    <source>
        <dbReference type="ARBA" id="ARBA00018313"/>
    </source>
</evidence>
<evidence type="ECO:0000256" key="9">
    <source>
        <dbReference type="ARBA" id="ARBA00023306"/>
    </source>
</evidence>
<dbReference type="AlphaFoldDB" id="A0A091PWV1"/>
<evidence type="ECO:0000256" key="5">
    <source>
        <dbReference type="ARBA" id="ARBA00022618"/>
    </source>
</evidence>
<feature type="region of interest" description="Disordered" evidence="12">
    <location>
        <begin position="385"/>
        <end position="441"/>
    </location>
</feature>
<protein>
    <recommendedName>
        <fullName evidence="3">Spindle and centriole-associated protein 1</fullName>
    </recommendedName>
    <alternativeName>
        <fullName evidence="10">Coiled-coil domain-containing protein 52</fullName>
    </alternativeName>
</protein>
<evidence type="ECO:0000256" key="4">
    <source>
        <dbReference type="ARBA" id="ARBA00022490"/>
    </source>
</evidence>
<evidence type="ECO:0000256" key="1">
    <source>
        <dbReference type="ARBA" id="ARBA00004114"/>
    </source>
</evidence>
<evidence type="ECO:0000256" key="12">
    <source>
        <dbReference type="SAM" id="MobiDB-lite"/>
    </source>
</evidence>
<dbReference type="GO" id="GO:0051301">
    <property type="term" value="P:cell division"/>
    <property type="evidence" value="ECO:0007669"/>
    <property type="project" value="UniProtKB-KW"/>
</dbReference>
<sequence length="645" mass="72380">RLLRLLREENSLVNSQLWAEKDMRKTTLSQESNMPLTPTTVSPSLDQSALNATNVVKRIHSRLQNEDEEEAVDSTYTVRQVLNPNSRKQKQIAAKMKRKQTAQNSARQSRDDSPANSIPTDLRRDNKSSLDILNHMIREVEHELEEYERCTGREVQKTERSQGLTGFTLSLVNALCRLMRYLKESEMQLREKEVMRQQHEKMLNEHRELIDALTAEILLVREENTTIQKKLQQYMMVTDEQLISLTQAFKGLPLVEPRREQSPNNFGIASKGPVNGQEEPDSSYFEPSADACKREGMMKFPQEELPPKFPLRPGASGGGGAGRSLPAHIFQPAVLLSPPRQKSSQELSPLQNVTVNFLDKDHMSLSLLFLYFLFVVFTVISQSPENTEREPCKERSSPSSLQTQSTTEENCLISRRQPVPPADKDLESSHGKISLSCPGDARKNSTAKELFQNGDLLGQIAELTRQNSLIKAQLSKFRGFSEDTSDCLHQPDPIQNANPNPDSSQGQTHLMVSKSLEERIAELNRQSTEARDKLLQLIDQQKLAAADVVPPMISPVLSPSLNYTENARRTINVSIPMAVAMDSSKEDSVSPASMTSIRRSVGDSGKPCSPLSASSESVKLIPVSQRPKVEKQKEEGWFALSMHIM</sequence>
<dbReference type="PANTHER" id="PTHR31167:SF3">
    <property type="entry name" value="SPINDLE AND CENTRIOLE-ASSOCIATED PROTEIN 1"/>
    <property type="match status" value="1"/>
</dbReference>
<gene>
    <name evidence="13" type="ORF">N329_10260</name>
</gene>
<feature type="coiled-coil region" evidence="11">
    <location>
        <begin position="513"/>
        <end position="540"/>
    </location>
</feature>
<dbReference type="Proteomes" id="UP000054379">
    <property type="component" value="Unassembled WGS sequence"/>
</dbReference>
<dbReference type="InterPro" id="IPR031387">
    <property type="entry name" value="SPICE1"/>
</dbReference>
<organism evidence="13 14">
    <name type="scientific">Haliaeetus albicilla</name>
    <name type="common">White-tailed sea-eagle</name>
    <name type="synonym">Falco albicilla</name>
    <dbReference type="NCBI Taxonomy" id="8969"/>
    <lineage>
        <taxon>Eukaryota</taxon>
        <taxon>Metazoa</taxon>
        <taxon>Chordata</taxon>
        <taxon>Craniata</taxon>
        <taxon>Vertebrata</taxon>
        <taxon>Euteleostomi</taxon>
        <taxon>Archelosauria</taxon>
        <taxon>Archosauria</taxon>
        <taxon>Dinosauria</taxon>
        <taxon>Saurischia</taxon>
        <taxon>Theropoda</taxon>
        <taxon>Coelurosauria</taxon>
        <taxon>Aves</taxon>
        <taxon>Neognathae</taxon>
        <taxon>Neoaves</taxon>
        <taxon>Telluraves</taxon>
        <taxon>Accipitrimorphae</taxon>
        <taxon>Accipitriformes</taxon>
        <taxon>Accipitridae</taxon>
        <taxon>Accipitrinae</taxon>
        <taxon>Haliaeetus</taxon>
    </lineage>
</organism>
<feature type="non-terminal residue" evidence="13">
    <location>
        <position position="1"/>
    </location>
</feature>
<feature type="compositionally biased region" description="Basic residues" evidence="12">
    <location>
        <begin position="87"/>
        <end position="100"/>
    </location>
</feature>
<keyword evidence="5" id="KW-0132">Cell division</keyword>
<feature type="region of interest" description="Disordered" evidence="12">
    <location>
        <begin position="26"/>
        <end position="47"/>
    </location>
</feature>
<evidence type="ECO:0000256" key="11">
    <source>
        <dbReference type="SAM" id="Coils"/>
    </source>
</evidence>
<evidence type="ECO:0000256" key="10">
    <source>
        <dbReference type="ARBA" id="ARBA00030722"/>
    </source>
</evidence>
<dbReference type="GO" id="GO:0005819">
    <property type="term" value="C:spindle"/>
    <property type="evidence" value="ECO:0007669"/>
    <property type="project" value="UniProtKB-SubCell"/>
</dbReference>
<keyword evidence="8" id="KW-0206">Cytoskeleton</keyword>
<evidence type="ECO:0000256" key="2">
    <source>
        <dbReference type="ARBA" id="ARBA00004186"/>
    </source>
</evidence>
<feature type="coiled-coil region" evidence="11">
    <location>
        <begin position="182"/>
        <end position="223"/>
    </location>
</feature>
<feature type="compositionally biased region" description="Low complexity" evidence="12">
    <location>
        <begin position="397"/>
        <end position="407"/>
    </location>
</feature>
<evidence type="ECO:0000313" key="13">
    <source>
        <dbReference type="EMBL" id="KFQ11743.1"/>
    </source>
</evidence>
<accession>A0A091PWV1</accession>
<evidence type="ECO:0000256" key="8">
    <source>
        <dbReference type="ARBA" id="ARBA00023212"/>
    </source>
</evidence>
<evidence type="ECO:0000256" key="6">
    <source>
        <dbReference type="ARBA" id="ARBA00022776"/>
    </source>
</evidence>
<dbReference type="Pfam" id="PF15678">
    <property type="entry name" value="SPICE"/>
    <property type="match status" value="1"/>
</dbReference>
<dbReference type="GO" id="GO:0005813">
    <property type="term" value="C:centrosome"/>
    <property type="evidence" value="ECO:0007669"/>
    <property type="project" value="TreeGrafter"/>
</dbReference>
<proteinExistence type="predicted"/>
<feature type="region of interest" description="Disordered" evidence="12">
    <location>
        <begin position="583"/>
        <end position="617"/>
    </location>
</feature>
<dbReference type="GO" id="GO:0046599">
    <property type="term" value="P:regulation of centriole replication"/>
    <property type="evidence" value="ECO:0007669"/>
    <property type="project" value="TreeGrafter"/>
</dbReference>
<evidence type="ECO:0000256" key="7">
    <source>
        <dbReference type="ARBA" id="ARBA00023054"/>
    </source>
</evidence>
<feature type="non-terminal residue" evidence="13">
    <location>
        <position position="645"/>
    </location>
</feature>
<keyword evidence="7 11" id="KW-0175">Coiled coil</keyword>
<dbReference type="GO" id="GO:0051310">
    <property type="term" value="P:metaphase chromosome alignment"/>
    <property type="evidence" value="ECO:0007669"/>
    <property type="project" value="TreeGrafter"/>
</dbReference>
<evidence type="ECO:0000313" key="14">
    <source>
        <dbReference type="Proteomes" id="UP000054379"/>
    </source>
</evidence>
<dbReference type="EMBL" id="KK666548">
    <property type="protein sequence ID" value="KFQ11743.1"/>
    <property type="molecule type" value="Genomic_DNA"/>
</dbReference>
<feature type="region of interest" description="Disordered" evidence="12">
    <location>
        <begin position="82"/>
        <end position="127"/>
    </location>
</feature>